<keyword evidence="6" id="KW-0223">Dioxygenase</keyword>
<keyword evidence="1" id="KW-0001">2Fe-2S</keyword>
<evidence type="ECO:0000259" key="5">
    <source>
        <dbReference type="PROSITE" id="PS51296"/>
    </source>
</evidence>
<evidence type="ECO:0000256" key="1">
    <source>
        <dbReference type="ARBA" id="ARBA00022714"/>
    </source>
</evidence>
<dbReference type="OrthoDB" id="9800776at2"/>
<protein>
    <submittedName>
        <fullName evidence="6">Ferredoxin subunit of nitrite reductase or a ring-hydroxylating dioxygenase</fullName>
    </submittedName>
</protein>
<dbReference type="InterPro" id="IPR036922">
    <property type="entry name" value="Rieske_2Fe-2S_sf"/>
</dbReference>
<dbReference type="Pfam" id="PF00355">
    <property type="entry name" value="Rieske"/>
    <property type="match status" value="1"/>
</dbReference>
<accession>A0A212R353</accession>
<dbReference type="Proteomes" id="UP000198418">
    <property type="component" value="Unassembled WGS sequence"/>
</dbReference>
<dbReference type="PANTHER" id="PTHR40261">
    <property type="match status" value="1"/>
</dbReference>
<reference evidence="7" key="1">
    <citation type="submission" date="2017-06" db="EMBL/GenBank/DDBJ databases">
        <authorList>
            <person name="Varghese N."/>
            <person name="Submissions S."/>
        </authorList>
    </citation>
    <scope>NUCLEOTIDE SEQUENCE [LARGE SCALE GENOMIC DNA]</scope>
    <source>
        <strain evidence="7">DSM 137</strain>
    </source>
</reference>
<evidence type="ECO:0000256" key="2">
    <source>
        <dbReference type="ARBA" id="ARBA00022723"/>
    </source>
</evidence>
<evidence type="ECO:0000256" key="4">
    <source>
        <dbReference type="ARBA" id="ARBA00023014"/>
    </source>
</evidence>
<dbReference type="Gene3D" id="2.102.10.10">
    <property type="entry name" value="Rieske [2Fe-2S] iron-sulphur domain"/>
    <property type="match status" value="1"/>
</dbReference>
<name>A0A212R353_RHOAC</name>
<keyword evidence="3" id="KW-0408">Iron</keyword>
<proteinExistence type="predicted"/>
<keyword evidence="7" id="KW-1185">Reference proteome</keyword>
<evidence type="ECO:0000256" key="3">
    <source>
        <dbReference type="ARBA" id="ARBA00023004"/>
    </source>
</evidence>
<dbReference type="InterPro" id="IPR017941">
    <property type="entry name" value="Rieske_2Fe-2S"/>
</dbReference>
<organism evidence="6 7">
    <name type="scientific">Rhodoblastus acidophilus</name>
    <name type="common">Rhodopseudomonas acidophila</name>
    <dbReference type="NCBI Taxonomy" id="1074"/>
    <lineage>
        <taxon>Bacteria</taxon>
        <taxon>Pseudomonadati</taxon>
        <taxon>Pseudomonadota</taxon>
        <taxon>Alphaproteobacteria</taxon>
        <taxon>Hyphomicrobiales</taxon>
        <taxon>Rhodoblastaceae</taxon>
        <taxon>Rhodoblastus</taxon>
    </lineage>
</organism>
<keyword evidence="2" id="KW-0479">Metal-binding</keyword>
<dbReference type="GO" id="GO:0051213">
    <property type="term" value="F:dioxygenase activity"/>
    <property type="evidence" value="ECO:0007669"/>
    <property type="project" value="UniProtKB-KW"/>
</dbReference>
<keyword evidence="4" id="KW-0411">Iron-sulfur</keyword>
<dbReference type="RefSeq" id="WP_088519941.1">
    <property type="nucleotide sequence ID" value="NZ_FYDG01000002.1"/>
</dbReference>
<keyword evidence="6" id="KW-0560">Oxidoreductase</keyword>
<evidence type="ECO:0000313" key="7">
    <source>
        <dbReference type="Proteomes" id="UP000198418"/>
    </source>
</evidence>
<evidence type="ECO:0000313" key="6">
    <source>
        <dbReference type="EMBL" id="SNB66430.1"/>
    </source>
</evidence>
<dbReference type="GO" id="GO:0046872">
    <property type="term" value="F:metal ion binding"/>
    <property type="evidence" value="ECO:0007669"/>
    <property type="project" value="UniProtKB-KW"/>
</dbReference>
<dbReference type="EMBL" id="FYDG01000002">
    <property type="protein sequence ID" value="SNB66430.1"/>
    <property type="molecule type" value="Genomic_DNA"/>
</dbReference>
<dbReference type="CDD" id="cd03467">
    <property type="entry name" value="Rieske"/>
    <property type="match status" value="1"/>
</dbReference>
<dbReference type="PROSITE" id="PS51296">
    <property type="entry name" value="RIESKE"/>
    <property type="match status" value="1"/>
</dbReference>
<sequence length="142" mass="15532">MELFAVCSTFEIEDHSARGFVLQKAVEKDGQKVGEPWPIVISRKGRNYYGFENSCPHQGKQLDAGLEDFMDEAGNFIVCRHHGAQFDLDSGACFSGPCQGQNLKTIQIVVDDGDVCIAGVELFEEDGLDLEDEGPGVMITSD</sequence>
<dbReference type="PANTHER" id="PTHR40261:SF1">
    <property type="entry name" value="RIESKE DOMAIN-CONTAINING PROTEIN"/>
    <property type="match status" value="1"/>
</dbReference>
<dbReference type="GO" id="GO:0051537">
    <property type="term" value="F:2 iron, 2 sulfur cluster binding"/>
    <property type="evidence" value="ECO:0007669"/>
    <property type="project" value="UniProtKB-KW"/>
</dbReference>
<dbReference type="AlphaFoldDB" id="A0A212R353"/>
<dbReference type="SUPFAM" id="SSF50022">
    <property type="entry name" value="ISP domain"/>
    <property type="match status" value="1"/>
</dbReference>
<gene>
    <name evidence="6" type="ORF">SAMN06265338_102446</name>
</gene>
<feature type="domain" description="Rieske" evidence="5">
    <location>
        <begin position="19"/>
        <end position="117"/>
    </location>
</feature>